<sequence>MHLLDLVDCEAVISLPTTARKLIVDRACEYALANPDAPPSIIDLCNRVGASRRKLQYCFQETLGINPVAYLRMLSLTPYIANYCNPIPTWQYRISPCIGGFGI</sequence>
<gene>
    <name evidence="1" type="ORF">D791_00583</name>
</gene>
<comment type="caution">
    <text evidence="1">The sequence shown here is derived from an EMBL/GenBank/DDBJ whole genome shotgun (WGS) entry which is preliminary data.</text>
</comment>
<dbReference type="EMBL" id="AONB01000002">
    <property type="protein sequence ID" value="EXJ12338.1"/>
    <property type="molecule type" value="Genomic_DNA"/>
</dbReference>
<evidence type="ECO:0000313" key="2">
    <source>
        <dbReference type="Proteomes" id="UP000019464"/>
    </source>
</evidence>
<dbReference type="SUPFAM" id="SSF46689">
    <property type="entry name" value="Homeodomain-like"/>
    <property type="match status" value="1"/>
</dbReference>
<dbReference type="Gene3D" id="1.10.10.60">
    <property type="entry name" value="Homeodomain-like"/>
    <property type="match status" value="1"/>
</dbReference>
<reference evidence="1 2" key="2">
    <citation type="journal article" date="2015" name="Syst. Appl. Microbiol.">
        <title>Nitrincola nitratireducens sp. nov. isolated from a haloalkaline crater lake.</title>
        <authorList>
            <person name="Singh A."/>
            <person name="Vaidya B."/>
            <person name="Tanuku N.R."/>
            <person name="Pinnaka A.K."/>
        </authorList>
    </citation>
    <scope>NUCLEOTIDE SEQUENCE [LARGE SCALE GENOMIC DNA]</scope>
    <source>
        <strain evidence="1 2">AK23</strain>
    </source>
</reference>
<organism evidence="1 2">
    <name type="scientific">Nitrincola nitratireducens</name>
    <dbReference type="NCBI Taxonomy" id="1229521"/>
    <lineage>
        <taxon>Bacteria</taxon>
        <taxon>Pseudomonadati</taxon>
        <taxon>Pseudomonadota</taxon>
        <taxon>Gammaproteobacteria</taxon>
        <taxon>Oceanospirillales</taxon>
        <taxon>Oceanospirillaceae</taxon>
        <taxon>Nitrincola</taxon>
    </lineage>
</organism>
<protein>
    <submittedName>
        <fullName evidence="1">Transcriptional regulator EutR</fullName>
    </submittedName>
</protein>
<accession>W9UYP8</accession>
<dbReference type="InterPro" id="IPR009057">
    <property type="entry name" value="Homeodomain-like_sf"/>
</dbReference>
<evidence type="ECO:0000313" key="1">
    <source>
        <dbReference type="EMBL" id="EXJ12338.1"/>
    </source>
</evidence>
<reference evidence="2" key="1">
    <citation type="submission" date="2012-11" db="EMBL/GenBank/DDBJ databases">
        <authorList>
            <person name="Singh A."/>
            <person name="Pinnaka A.K."/>
            <person name="Vaidya B."/>
        </authorList>
    </citation>
    <scope>NUCLEOTIDE SEQUENCE [LARGE SCALE GENOMIC DNA]</scope>
    <source>
        <strain evidence="2">AK23</strain>
    </source>
</reference>
<name>W9UYP8_9GAMM</name>
<dbReference type="STRING" id="1229521.D791_00583"/>
<proteinExistence type="predicted"/>
<dbReference type="Proteomes" id="UP000019464">
    <property type="component" value="Unassembled WGS sequence"/>
</dbReference>
<keyword evidence="2" id="KW-1185">Reference proteome</keyword>
<dbReference type="AlphaFoldDB" id="W9UYP8"/>